<evidence type="ECO:0000256" key="5">
    <source>
        <dbReference type="RuleBase" id="RU363076"/>
    </source>
</evidence>
<evidence type="ECO:0000313" key="6">
    <source>
        <dbReference type="EMBL" id="KAH8099270.1"/>
    </source>
</evidence>
<keyword evidence="4 5" id="KW-0472">Membrane</keyword>
<evidence type="ECO:0000313" key="7">
    <source>
        <dbReference type="Proteomes" id="UP000813824"/>
    </source>
</evidence>
<evidence type="ECO:0000256" key="4">
    <source>
        <dbReference type="ARBA" id="ARBA00023136"/>
    </source>
</evidence>
<dbReference type="OrthoDB" id="10040024at2759"/>
<dbReference type="InterPro" id="IPR002994">
    <property type="entry name" value="Surf1/Shy1"/>
</dbReference>
<dbReference type="InterPro" id="IPR045214">
    <property type="entry name" value="Surf1/Surf4"/>
</dbReference>
<keyword evidence="2 5" id="KW-0812">Transmembrane</keyword>
<dbReference type="AlphaFoldDB" id="A0A8K0XNQ7"/>
<comment type="function">
    <text evidence="5">Probably involved in the biogenesis of the COX complex.</text>
</comment>
<keyword evidence="3 5" id="KW-1133">Transmembrane helix</keyword>
<feature type="transmembrane region" description="Helical" evidence="5">
    <location>
        <begin position="51"/>
        <end position="72"/>
    </location>
</feature>
<dbReference type="PROSITE" id="PS50895">
    <property type="entry name" value="SURF1"/>
    <property type="match status" value="1"/>
</dbReference>
<comment type="similarity">
    <text evidence="5">Belongs to the SURF1 family.</text>
</comment>
<dbReference type="Pfam" id="PF02104">
    <property type="entry name" value="SURF1"/>
    <property type="match status" value="1"/>
</dbReference>
<dbReference type="GO" id="GO:0033617">
    <property type="term" value="P:mitochondrial respiratory chain complex IV assembly"/>
    <property type="evidence" value="ECO:0007669"/>
    <property type="project" value="TreeGrafter"/>
</dbReference>
<dbReference type="PANTHER" id="PTHR23427:SF2">
    <property type="entry name" value="SURFEIT LOCUS PROTEIN 1"/>
    <property type="match status" value="1"/>
</dbReference>
<protein>
    <recommendedName>
        <fullName evidence="5">SURF1-like protein</fullName>
    </recommendedName>
</protein>
<accession>A0A8K0XNQ7</accession>
<dbReference type="EMBL" id="JAEVFJ010000020">
    <property type="protein sequence ID" value="KAH8099270.1"/>
    <property type="molecule type" value="Genomic_DNA"/>
</dbReference>
<keyword evidence="7" id="KW-1185">Reference proteome</keyword>
<dbReference type="Proteomes" id="UP000813824">
    <property type="component" value="Unassembled WGS sequence"/>
</dbReference>
<feature type="transmembrane region" description="Helical" evidence="5">
    <location>
        <begin position="264"/>
        <end position="282"/>
    </location>
</feature>
<evidence type="ECO:0000256" key="3">
    <source>
        <dbReference type="ARBA" id="ARBA00022989"/>
    </source>
</evidence>
<evidence type="ECO:0000256" key="1">
    <source>
        <dbReference type="ARBA" id="ARBA00004370"/>
    </source>
</evidence>
<comment type="subcellular location">
    <subcellularLocation>
        <location evidence="1">Membrane</location>
    </subcellularLocation>
    <subcellularLocation>
        <location evidence="5">Mitochondrion inner membrane</location>
        <topology evidence="5">Multi-pass membrane protein</topology>
    </subcellularLocation>
</comment>
<keyword evidence="5" id="KW-0999">Mitochondrion inner membrane</keyword>
<gene>
    <name evidence="6" type="ORF">BXZ70DRAFT_288067</name>
</gene>
<organism evidence="6 7">
    <name type="scientific">Cristinia sonorae</name>
    <dbReference type="NCBI Taxonomy" id="1940300"/>
    <lineage>
        <taxon>Eukaryota</taxon>
        <taxon>Fungi</taxon>
        <taxon>Dikarya</taxon>
        <taxon>Basidiomycota</taxon>
        <taxon>Agaricomycotina</taxon>
        <taxon>Agaricomycetes</taxon>
        <taxon>Agaricomycetidae</taxon>
        <taxon>Agaricales</taxon>
        <taxon>Pleurotineae</taxon>
        <taxon>Stephanosporaceae</taxon>
        <taxon>Cristinia</taxon>
    </lineage>
</organism>
<dbReference type="GO" id="GO:0005743">
    <property type="term" value="C:mitochondrial inner membrane"/>
    <property type="evidence" value="ECO:0007669"/>
    <property type="project" value="UniProtKB-SubCell"/>
</dbReference>
<name>A0A8K0XNQ7_9AGAR</name>
<reference evidence="6" key="1">
    <citation type="journal article" date="2021" name="New Phytol.">
        <title>Evolutionary innovations through gain and loss of genes in the ectomycorrhizal Boletales.</title>
        <authorList>
            <person name="Wu G."/>
            <person name="Miyauchi S."/>
            <person name="Morin E."/>
            <person name="Kuo A."/>
            <person name="Drula E."/>
            <person name="Varga T."/>
            <person name="Kohler A."/>
            <person name="Feng B."/>
            <person name="Cao Y."/>
            <person name="Lipzen A."/>
            <person name="Daum C."/>
            <person name="Hundley H."/>
            <person name="Pangilinan J."/>
            <person name="Johnson J."/>
            <person name="Barry K."/>
            <person name="LaButti K."/>
            <person name="Ng V."/>
            <person name="Ahrendt S."/>
            <person name="Min B."/>
            <person name="Choi I.G."/>
            <person name="Park H."/>
            <person name="Plett J.M."/>
            <person name="Magnuson J."/>
            <person name="Spatafora J.W."/>
            <person name="Nagy L.G."/>
            <person name="Henrissat B."/>
            <person name="Grigoriev I.V."/>
            <person name="Yang Z.L."/>
            <person name="Xu J."/>
            <person name="Martin F.M."/>
        </authorList>
    </citation>
    <scope>NUCLEOTIDE SEQUENCE</scope>
    <source>
        <strain evidence="6">KKN 215</strain>
    </source>
</reference>
<keyword evidence="5" id="KW-0496">Mitochondrion</keyword>
<dbReference type="PANTHER" id="PTHR23427">
    <property type="entry name" value="SURFEIT LOCUS PROTEIN"/>
    <property type="match status" value="1"/>
</dbReference>
<dbReference type="CDD" id="cd06662">
    <property type="entry name" value="SURF1"/>
    <property type="match status" value="1"/>
</dbReference>
<comment type="caution">
    <text evidence="6">The sequence shown here is derived from an EMBL/GenBank/DDBJ whole genome shotgun (WGS) entry which is preliminary data.</text>
</comment>
<proteinExistence type="inferred from homology"/>
<sequence>MSGLLRSASTFAHTSWRSASFRSLESSLPRRAQSTSLPPKASQYAAKKTPMLTPTIVVIGFIPILCFALGTWQVERLKWKVNLIDELEEKLQRDPSTLPSHINLAAVPEFVFRKVYLKGTWDHEHSMLLKPRTHDGTHGYHVITPLVRSNGSTVLVDRGFISQEFAENWSKESGEVELLGMLRTAQKRNNFTPDNHPEKNEWYWSDTDAMAEYAGGEKGNVQPVFVEEIFDGHAGDASTRMARGVPIGRPASVDIRNSHASYIATWYSLSAFTSVMFIRLLMKQRNYRARMPRVSRL</sequence>
<evidence type="ECO:0000256" key="2">
    <source>
        <dbReference type="ARBA" id="ARBA00022692"/>
    </source>
</evidence>